<feature type="transmembrane region" description="Helical" evidence="8">
    <location>
        <begin position="274"/>
        <end position="292"/>
    </location>
</feature>
<dbReference type="GO" id="GO:0005794">
    <property type="term" value="C:Golgi apparatus"/>
    <property type="evidence" value="ECO:0007669"/>
    <property type="project" value="TreeGrafter"/>
</dbReference>
<dbReference type="GO" id="GO:0031410">
    <property type="term" value="C:cytoplasmic vesicle"/>
    <property type="evidence" value="ECO:0007669"/>
    <property type="project" value="TreeGrafter"/>
</dbReference>
<dbReference type="GO" id="GO:0005385">
    <property type="term" value="F:zinc ion transmembrane transporter activity"/>
    <property type="evidence" value="ECO:0007669"/>
    <property type="project" value="UniProtKB-UniRule"/>
</dbReference>
<comment type="function">
    <text evidence="8">Functions as a zinc transporter.</text>
</comment>
<dbReference type="PANTHER" id="PTHR45755:SF4">
    <property type="entry name" value="ZINC TRANSPORTER 7"/>
    <property type="match status" value="1"/>
</dbReference>
<dbReference type="GO" id="GO:1904257">
    <property type="term" value="P:zinc ion import into Golgi lumen"/>
    <property type="evidence" value="ECO:0007669"/>
    <property type="project" value="TreeGrafter"/>
</dbReference>
<keyword evidence="6 8" id="KW-0406">Ion transport</keyword>
<dbReference type="SUPFAM" id="SSF161111">
    <property type="entry name" value="Cation efflux protein transmembrane domain-like"/>
    <property type="match status" value="1"/>
</dbReference>
<dbReference type="Proteomes" id="UP000010422">
    <property type="component" value="Unassembled WGS sequence"/>
</dbReference>
<accession>L0PBU8</accession>
<comment type="similarity">
    <text evidence="2 8">Belongs to the cation diffusion facilitator (CDF) transporter (TC 2.A.4) family. SLC30A subfamily.</text>
</comment>
<evidence type="ECO:0000313" key="10">
    <source>
        <dbReference type="EMBL" id="CCJ29833.1"/>
    </source>
</evidence>
<dbReference type="STRING" id="1209962.L0PBU8"/>
<evidence type="ECO:0000256" key="4">
    <source>
        <dbReference type="ARBA" id="ARBA00022692"/>
    </source>
</evidence>
<keyword evidence="8" id="KW-0256">Endoplasmic reticulum</keyword>
<dbReference type="GO" id="GO:0005789">
    <property type="term" value="C:endoplasmic reticulum membrane"/>
    <property type="evidence" value="ECO:0007669"/>
    <property type="project" value="UniProtKB-SubCell"/>
</dbReference>
<keyword evidence="3 8" id="KW-0813">Transport</keyword>
<feature type="transmembrane region" description="Helical" evidence="8">
    <location>
        <begin position="82"/>
        <end position="108"/>
    </location>
</feature>
<feature type="domain" description="Cation efflux protein transmembrane" evidence="9">
    <location>
        <begin position="85"/>
        <end position="299"/>
    </location>
</feature>
<reference evidence="10 11" key="1">
    <citation type="journal article" date="2012" name="MBio">
        <title>De novo assembly of the Pneumocystis jirovecii genome from a single bronchoalveolar lavage fluid specimen from a patient.</title>
        <authorList>
            <person name="Cisse O.H."/>
            <person name="Pagni M."/>
            <person name="Hauser P.M."/>
        </authorList>
    </citation>
    <scope>NUCLEOTIDE SEQUENCE [LARGE SCALE GENOMIC DNA]</scope>
    <source>
        <strain evidence="10 11">SE8</strain>
    </source>
</reference>
<dbReference type="FunCoup" id="L0PBU8">
    <property type="interactions" value="122"/>
</dbReference>
<dbReference type="InterPro" id="IPR045316">
    <property type="entry name" value="Msc2-like"/>
</dbReference>
<feature type="transmembrane region" description="Helical" evidence="8">
    <location>
        <begin position="163"/>
        <end position="182"/>
    </location>
</feature>
<keyword evidence="5 8" id="KW-1133">Transmembrane helix</keyword>
<evidence type="ECO:0000313" key="11">
    <source>
        <dbReference type="Proteomes" id="UP000010422"/>
    </source>
</evidence>
<feature type="transmembrane region" description="Helical" evidence="8">
    <location>
        <begin position="242"/>
        <end position="262"/>
    </location>
</feature>
<keyword evidence="7 8" id="KW-0472">Membrane</keyword>
<dbReference type="EMBL" id="CAKM01000217">
    <property type="protein sequence ID" value="CCJ29833.1"/>
    <property type="molecule type" value="Genomic_DNA"/>
</dbReference>
<keyword evidence="4 8" id="KW-0812">Transmembrane</keyword>
<feature type="transmembrane region" description="Helical" evidence="8">
    <location>
        <begin position="24"/>
        <end position="44"/>
    </location>
</feature>
<gene>
    <name evidence="10" type="ORF">PNEJI1_003150</name>
</gene>
<feature type="non-terminal residue" evidence="10">
    <location>
        <position position="1"/>
    </location>
</feature>
<dbReference type="PANTHER" id="PTHR45755">
    <property type="match status" value="1"/>
</dbReference>
<comment type="subcellular location">
    <subcellularLocation>
        <location evidence="8">Endoplasmic reticulum membrane</location>
        <topology evidence="8">Multi-pass membrane protein</topology>
    </subcellularLocation>
    <subcellularLocation>
        <location evidence="1">Membrane</location>
        <topology evidence="1">Multi-pass membrane protein</topology>
    </subcellularLocation>
</comment>
<evidence type="ECO:0000256" key="3">
    <source>
        <dbReference type="ARBA" id="ARBA00022448"/>
    </source>
</evidence>
<evidence type="ECO:0000259" key="9">
    <source>
        <dbReference type="Pfam" id="PF01545"/>
    </source>
</evidence>
<name>L0PBU8_PNEJI</name>
<dbReference type="Gene3D" id="1.20.1510.10">
    <property type="entry name" value="Cation efflux protein transmembrane domain"/>
    <property type="match status" value="1"/>
</dbReference>
<evidence type="ECO:0000256" key="8">
    <source>
        <dbReference type="RuleBase" id="RU369017"/>
    </source>
</evidence>
<evidence type="ECO:0000256" key="7">
    <source>
        <dbReference type="ARBA" id="ARBA00023136"/>
    </source>
</evidence>
<dbReference type="InterPro" id="IPR058533">
    <property type="entry name" value="Cation_efflux_TM"/>
</dbReference>
<feature type="transmembrane region" description="Helical" evidence="8">
    <location>
        <begin position="128"/>
        <end position="151"/>
    </location>
</feature>
<dbReference type="AlphaFoldDB" id="L0PBU8"/>
<organism evidence="11">
    <name type="scientific">Pneumocystis jirovecii</name>
    <name type="common">Human pneumocystis pneumonia agent</name>
    <dbReference type="NCBI Taxonomy" id="42068"/>
    <lineage>
        <taxon>Eukaryota</taxon>
        <taxon>Fungi</taxon>
        <taxon>Dikarya</taxon>
        <taxon>Ascomycota</taxon>
        <taxon>Taphrinomycotina</taxon>
        <taxon>Pneumocystomycetes</taxon>
        <taxon>Pneumocystaceae</taxon>
        <taxon>Pneumocystis</taxon>
    </lineage>
</organism>
<dbReference type="InterPro" id="IPR027469">
    <property type="entry name" value="Cation_efflux_TMD_sf"/>
</dbReference>
<feature type="non-terminal residue" evidence="10">
    <location>
        <position position="382"/>
    </location>
</feature>
<dbReference type="GO" id="GO:0006882">
    <property type="term" value="P:intracellular zinc ion homeostasis"/>
    <property type="evidence" value="ECO:0007669"/>
    <property type="project" value="InterPro"/>
</dbReference>
<dbReference type="Pfam" id="PF01545">
    <property type="entry name" value="Cation_efflux"/>
    <property type="match status" value="1"/>
</dbReference>
<dbReference type="VEuPathDB" id="FungiDB:PNEJI1_003150"/>
<evidence type="ECO:0000256" key="6">
    <source>
        <dbReference type="ARBA" id="ARBA00023065"/>
    </source>
</evidence>
<evidence type="ECO:0000256" key="2">
    <source>
        <dbReference type="ARBA" id="ARBA00008873"/>
    </source>
</evidence>
<dbReference type="NCBIfam" id="TIGR01297">
    <property type="entry name" value="CDF"/>
    <property type="match status" value="1"/>
</dbReference>
<dbReference type="InParanoid" id="L0PBU8"/>
<evidence type="ECO:0000256" key="1">
    <source>
        <dbReference type="ARBA" id="ARBA00004141"/>
    </source>
</evidence>
<evidence type="ECO:0000256" key="5">
    <source>
        <dbReference type="ARBA" id="ARBA00022989"/>
    </source>
</evidence>
<protein>
    <recommendedName>
        <fullName evidence="8">Zinc transporter</fullName>
    </recommendedName>
</protein>
<comment type="caution">
    <text evidence="10">The sequence shown here is derived from an EMBL/GenBank/DDBJ whole genome shotgun (WGS) entry which is preliminary data.</text>
</comment>
<dbReference type="InterPro" id="IPR002524">
    <property type="entry name" value="Cation_efflux"/>
</dbReference>
<sequence length="382" mass="43575">ERLSLVLVVVGLDAVKQSEVAHDIPFGLLLFCVFFCLAISCFFLRLEDRKIILRQDGIRILRKEVFRDCKQFSMMYSKSLSVFVYVLLIYGTAMRLNALRLLVGLLASVMSKFPPSFSFPFGFSKIEVLSGFMNSLFLLLISISIIGEAVSRLLKPEEIHVEKLLIVSIIGLIVNLVGIFLFKHGHHHHHHHHHSNHSHFPDTQTSGDFDCFEKNQHKVHFLNDSVNNYINNSYHNANVHGVFLHIFADTLGSVGVVVSTLLIHQFGWVGFDSIASILIAVLIFISAIPLIISCSKSLLLIVPHDFEYNIYNALNMVKAYSGVMCLKKFRFWMNNEEKCTGVIHIDVKNDQDLNWIRQEVEKILKENIKGLHDITVVTEKRF</sequence>
<proteinExistence type="inferred from homology"/>